<proteinExistence type="predicted"/>
<name>A0AAV7QQN5_PLEWA</name>
<evidence type="ECO:0000313" key="3">
    <source>
        <dbReference type="Proteomes" id="UP001066276"/>
    </source>
</evidence>
<sequence length="143" mass="15112">MPHGPRGLGGVVRALAAATEGLHASLCPSDPAGVCADPGGRVAIATAVCLQPLPEGYQQGSRSAAAEGSHEGEVRWSAGLWLGAVERHPKGGRTQRTAASYQLIDQMENLKDKVDDHDSRLDHLESRASDLDDGQHTSDERLL</sequence>
<evidence type="ECO:0000313" key="2">
    <source>
        <dbReference type="EMBL" id="KAJ1142786.1"/>
    </source>
</evidence>
<protein>
    <submittedName>
        <fullName evidence="2">Uncharacterized protein</fullName>
    </submittedName>
</protein>
<gene>
    <name evidence="2" type="ORF">NDU88_009099</name>
</gene>
<comment type="caution">
    <text evidence="2">The sequence shown here is derived from an EMBL/GenBank/DDBJ whole genome shotgun (WGS) entry which is preliminary data.</text>
</comment>
<organism evidence="2 3">
    <name type="scientific">Pleurodeles waltl</name>
    <name type="common">Iberian ribbed newt</name>
    <dbReference type="NCBI Taxonomy" id="8319"/>
    <lineage>
        <taxon>Eukaryota</taxon>
        <taxon>Metazoa</taxon>
        <taxon>Chordata</taxon>
        <taxon>Craniata</taxon>
        <taxon>Vertebrata</taxon>
        <taxon>Euteleostomi</taxon>
        <taxon>Amphibia</taxon>
        <taxon>Batrachia</taxon>
        <taxon>Caudata</taxon>
        <taxon>Salamandroidea</taxon>
        <taxon>Salamandridae</taxon>
        <taxon>Pleurodelinae</taxon>
        <taxon>Pleurodeles</taxon>
    </lineage>
</organism>
<accession>A0AAV7QQN5</accession>
<feature type="region of interest" description="Disordered" evidence="1">
    <location>
        <begin position="114"/>
        <end position="143"/>
    </location>
</feature>
<evidence type="ECO:0000256" key="1">
    <source>
        <dbReference type="SAM" id="MobiDB-lite"/>
    </source>
</evidence>
<keyword evidence="3" id="KW-1185">Reference proteome</keyword>
<reference evidence="2" key="1">
    <citation type="journal article" date="2022" name="bioRxiv">
        <title>Sequencing and chromosome-scale assembly of the giantPleurodeles waltlgenome.</title>
        <authorList>
            <person name="Brown T."/>
            <person name="Elewa A."/>
            <person name="Iarovenko S."/>
            <person name="Subramanian E."/>
            <person name="Araus A.J."/>
            <person name="Petzold A."/>
            <person name="Susuki M."/>
            <person name="Suzuki K.-i.T."/>
            <person name="Hayashi T."/>
            <person name="Toyoda A."/>
            <person name="Oliveira C."/>
            <person name="Osipova E."/>
            <person name="Leigh N.D."/>
            <person name="Simon A."/>
            <person name="Yun M.H."/>
        </authorList>
    </citation>
    <scope>NUCLEOTIDE SEQUENCE</scope>
    <source>
        <strain evidence="2">20211129_DDA</strain>
        <tissue evidence="2">Liver</tissue>
    </source>
</reference>
<dbReference type="Proteomes" id="UP001066276">
    <property type="component" value="Chromosome 6"/>
</dbReference>
<dbReference type="AlphaFoldDB" id="A0AAV7QQN5"/>
<dbReference type="EMBL" id="JANPWB010000010">
    <property type="protein sequence ID" value="KAJ1142786.1"/>
    <property type="molecule type" value="Genomic_DNA"/>
</dbReference>